<evidence type="ECO:0000259" key="4">
    <source>
        <dbReference type="PROSITE" id="PS50011"/>
    </source>
</evidence>
<feature type="repeat" description="ANK" evidence="3">
    <location>
        <begin position="131"/>
        <end position="163"/>
    </location>
</feature>
<dbReference type="OrthoDB" id="4062651at2759"/>
<reference evidence="6" key="1">
    <citation type="journal article" date="2010" name="Nature">
        <title>The Amphimedon queenslandica genome and the evolution of animal complexity.</title>
        <authorList>
            <person name="Srivastava M."/>
            <person name="Simakov O."/>
            <person name="Chapman J."/>
            <person name="Fahey B."/>
            <person name="Gauthier M.E."/>
            <person name="Mitros T."/>
            <person name="Richards G.S."/>
            <person name="Conaco C."/>
            <person name="Dacre M."/>
            <person name="Hellsten U."/>
            <person name="Larroux C."/>
            <person name="Putnam N.H."/>
            <person name="Stanke M."/>
            <person name="Adamska M."/>
            <person name="Darling A."/>
            <person name="Degnan S.M."/>
            <person name="Oakley T.H."/>
            <person name="Plachetzki D.C."/>
            <person name="Zhai Y."/>
            <person name="Adamski M."/>
            <person name="Calcino A."/>
            <person name="Cummins S.F."/>
            <person name="Goodstein D.M."/>
            <person name="Harris C."/>
            <person name="Jackson D.J."/>
            <person name="Leys S.P."/>
            <person name="Shu S."/>
            <person name="Woodcroft B.J."/>
            <person name="Vervoort M."/>
            <person name="Kosik K.S."/>
            <person name="Manning G."/>
            <person name="Degnan B.M."/>
            <person name="Rokhsar D.S."/>
        </authorList>
    </citation>
    <scope>NUCLEOTIDE SEQUENCE [LARGE SCALE GENOMIC DNA]</scope>
</reference>
<dbReference type="eggNOG" id="KOG0192">
    <property type="taxonomic scope" value="Eukaryota"/>
</dbReference>
<sequence length="1054" mass="116709">MGSDGIVPSNMDELLEGGGALGRLLREDGGSMVDAIVKLVHQTGGAVLEPRPDGASLLHRFALLGLYDGVKALWERGAKPSILLSDDSTLLHSAVRAGDPSQDQQRANILALFLNGSSRGVSFSVDKRNSKGWTALKLAARKGLERSVETLLEHGADPNVPDNESYLPLHNSVSHHAILKLLVSSRHPQNINAQTEKGETPLYLSVESGNVESAVTLLEHQADPNITNREGISPLFLAARGGNVDLVRVLLKNNAHVNVTGASQNIAPLHWAAHKEFTEIALLLIEYGADVQLKDKEGRTPIGLAAPELASRMLELARRRNPHLSVSPLSSQPVISAQDKAFNACGSGNVQALQALLQAGLNVNLTKDGTSTTLLHLGAYCGQAGIVAMLLNNGANWQLVDKDGDTVLHYACMNKSPEGQGNHVSTLSYLLSTPCGTLINAQNSRGDTPLLVTIRCCYFDRARILLKHNADTTIRNAKNELPLHRACCGDCNIGIVLQLAEVFTDLDLRDKDGWTPLMFAARSKSPAIVHYLLQRGVDPNHQQSVGLTALHLAVQENQLDICQLLLKYKANPNIPGGPQLLTPLHIAAHKSFKDICLLLSDNGADISIQDKDGDTPLALTNDPSIKESITSAHVTYEDRMRERSNSHPTTPPPCMLYSLFRRDSKKEKYEETNCRCQDMVTEKEECLKELVIKIKTLQGENEYVHSRLKSCEDELKQRELSDKMCGLDLWDEEEEEGGGGEEAGNKVSSKPWWLVGEHEIKISDEAINNNWESFQKFFDVYLGTFRSIDVVVKKINRPPDVWECCTRKTFQKEVEQLSRLQCPYVVQFMGAIMVPSSGLYCLVMEYMPNNDLHTLMHVKKTQLSKLEKTQIIRDIAAGMAYLHSFPIIHRNLIPSNVLIGEKMNAKVSDFGLYNTKVQTNFYADLRKLCLKDGNKRPYYRAPEIIEKNDFSTASDVYSFGIMLHELATQKRPFSDVDPCSNAMVWVMKLLMGARPVIPSYLEPSCKQMMARLWHADPSMRPTFKEFLVKCEEKLKAEKEAARAATAQTAQEGSE</sequence>
<dbReference type="SUPFAM" id="SSF56112">
    <property type="entry name" value="Protein kinase-like (PK-like)"/>
    <property type="match status" value="1"/>
</dbReference>
<protein>
    <recommendedName>
        <fullName evidence="4">Protein kinase domain-containing protein</fullName>
    </recommendedName>
</protein>
<evidence type="ECO:0000313" key="6">
    <source>
        <dbReference type="Proteomes" id="UP000007879"/>
    </source>
</evidence>
<name>A0A1X7V247_AMPQE</name>
<keyword evidence="2 3" id="KW-0040">ANK repeat</keyword>
<accession>A0A1X7V247</accession>
<evidence type="ECO:0000313" key="5">
    <source>
        <dbReference type="EnsemblMetazoa" id="Aqu2.1.33637_001"/>
    </source>
</evidence>
<dbReference type="PROSITE" id="PS50011">
    <property type="entry name" value="PROTEIN_KINASE_DOM"/>
    <property type="match status" value="1"/>
</dbReference>
<dbReference type="KEGG" id="aqu:100640539"/>
<dbReference type="EnsemblMetazoa" id="XM_003386083.3">
    <property type="protein sequence ID" value="XP_003386131.1"/>
    <property type="gene ID" value="LOC100640539"/>
</dbReference>
<dbReference type="EnsemblMetazoa" id="Aqu2.1.33637_001">
    <property type="protein sequence ID" value="Aqu2.1.33637_001"/>
    <property type="gene ID" value="Aqu2.1.33637"/>
</dbReference>
<dbReference type="Proteomes" id="UP000007879">
    <property type="component" value="Unassembled WGS sequence"/>
</dbReference>
<dbReference type="InterPro" id="IPR036770">
    <property type="entry name" value="Ankyrin_rpt-contain_sf"/>
</dbReference>
<reference evidence="5" key="2">
    <citation type="submission" date="2017-05" db="UniProtKB">
        <authorList>
            <consortium name="EnsemblMetazoa"/>
        </authorList>
    </citation>
    <scope>IDENTIFICATION</scope>
</reference>
<dbReference type="PROSITE" id="PS50297">
    <property type="entry name" value="ANK_REP_REGION"/>
    <property type="match status" value="7"/>
</dbReference>
<dbReference type="PANTHER" id="PTHR24198">
    <property type="entry name" value="ANKYRIN REPEAT AND PROTEIN KINASE DOMAIN-CONTAINING PROTEIN"/>
    <property type="match status" value="1"/>
</dbReference>
<gene>
    <name evidence="5" type="primary">100640539</name>
</gene>
<dbReference type="Pfam" id="PF12796">
    <property type="entry name" value="Ank_2"/>
    <property type="match status" value="4"/>
</dbReference>
<evidence type="ECO:0000256" key="3">
    <source>
        <dbReference type="PROSITE-ProRule" id="PRU00023"/>
    </source>
</evidence>
<dbReference type="AlphaFoldDB" id="A0A1X7V247"/>
<dbReference type="GO" id="GO:0004672">
    <property type="term" value="F:protein kinase activity"/>
    <property type="evidence" value="ECO:0007669"/>
    <property type="project" value="InterPro"/>
</dbReference>
<feature type="repeat" description="ANK" evidence="3">
    <location>
        <begin position="370"/>
        <end position="402"/>
    </location>
</feature>
<feature type="repeat" description="ANK" evidence="3">
    <location>
        <begin position="545"/>
        <end position="577"/>
    </location>
</feature>
<proteinExistence type="predicted"/>
<dbReference type="PANTHER" id="PTHR24198:SF165">
    <property type="entry name" value="ANKYRIN REPEAT-CONTAINING PROTEIN-RELATED"/>
    <property type="match status" value="1"/>
</dbReference>
<dbReference type="InterPro" id="IPR011009">
    <property type="entry name" value="Kinase-like_dom_sf"/>
</dbReference>
<dbReference type="Gene3D" id="1.10.510.10">
    <property type="entry name" value="Transferase(Phosphotransferase) domain 1"/>
    <property type="match status" value="1"/>
</dbReference>
<feature type="repeat" description="ANK" evidence="3">
    <location>
        <begin position="264"/>
        <end position="296"/>
    </location>
</feature>
<dbReference type="SUPFAM" id="SSF48403">
    <property type="entry name" value="Ankyrin repeat"/>
    <property type="match status" value="2"/>
</dbReference>
<dbReference type="PRINTS" id="PR00109">
    <property type="entry name" value="TYRKINASE"/>
</dbReference>
<feature type="repeat" description="ANK" evidence="3">
    <location>
        <begin position="512"/>
        <end position="544"/>
    </location>
</feature>
<feature type="repeat" description="ANK" evidence="3">
    <location>
        <begin position="197"/>
        <end position="229"/>
    </location>
</feature>
<dbReference type="Pfam" id="PF00023">
    <property type="entry name" value="Ank"/>
    <property type="match status" value="1"/>
</dbReference>
<dbReference type="Pfam" id="PF07714">
    <property type="entry name" value="PK_Tyr_Ser-Thr"/>
    <property type="match status" value="1"/>
</dbReference>
<dbReference type="InterPro" id="IPR000719">
    <property type="entry name" value="Prot_kinase_dom"/>
</dbReference>
<dbReference type="InterPro" id="IPR002110">
    <property type="entry name" value="Ankyrin_rpt"/>
</dbReference>
<dbReference type="GO" id="GO:0005524">
    <property type="term" value="F:ATP binding"/>
    <property type="evidence" value="ECO:0007669"/>
    <property type="project" value="InterPro"/>
</dbReference>
<dbReference type="InterPro" id="IPR001245">
    <property type="entry name" value="Ser-Thr/Tyr_kinase_cat_dom"/>
</dbReference>
<dbReference type="SMART" id="SM00248">
    <property type="entry name" value="ANK"/>
    <property type="match status" value="14"/>
</dbReference>
<evidence type="ECO:0000256" key="2">
    <source>
        <dbReference type="ARBA" id="ARBA00023043"/>
    </source>
</evidence>
<feature type="repeat" description="ANK" evidence="3">
    <location>
        <begin position="230"/>
        <end position="262"/>
    </location>
</feature>
<evidence type="ECO:0000256" key="1">
    <source>
        <dbReference type="ARBA" id="ARBA00022737"/>
    </source>
</evidence>
<organism evidence="5">
    <name type="scientific">Amphimedon queenslandica</name>
    <name type="common">Sponge</name>
    <dbReference type="NCBI Taxonomy" id="400682"/>
    <lineage>
        <taxon>Eukaryota</taxon>
        <taxon>Metazoa</taxon>
        <taxon>Porifera</taxon>
        <taxon>Demospongiae</taxon>
        <taxon>Heteroscleromorpha</taxon>
        <taxon>Haplosclerida</taxon>
        <taxon>Niphatidae</taxon>
        <taxon>Amphimedon</taxon>
    </lineage>
</organism>
<feature type="repeat" description="ANK" evidence="3">
    <location>
        <begin position="579"/>
        <end position="611"/>
    </location>
</feature>
<dbReference type="Gene3D" id="1.25.40.20">
    <property type="entry name" value="Ankyrin repeat-containing domain"/>
    <property type="match status" value="4"/>
</dbReference>
<keyword evidence="1" id="KW-0677">Repeat</keyword>
<dbReference type="PROSITE" id="PS50088">
    <property type="entry name" value="ANK_REPEAT"/>
    <property type="match status" value="8"/>
</dbReference>
<dbReference type="InParanoid" id="A0A1X7V247"/>
<feature type="domain" description="Protein kinase" evidence="4">
    <location>
        <begin position="730"/>
        <end position="1034"/>
    </location>
</feature>
<keyword evidence="6" id="KW-1185">Reference proteome</keyword>
<dbReference type="eggNOG" id="KOG4177">
    <property type="taxonomic scope" value="Eukaryota"/>
</dbReference>